<comment type="caution">
    <text evidence="1">The sequence shown here is derived from an EMBL/GenBank/DDBJ whole genome shotgun (WGS) entry which is preliminary data.</text>
</comment>
<dbReference type="STRING" id="1484.SA87_03175"/>
<gene>
    <name evidence="1" type="ORF">SA87_03175</name>
</gene>
<dbReference type="AlphaFoldDB" id="A0A132MH68"/>
<dbReference type="EMBL" id="JXBB01000034">
    <property type="protein sequence ID" value="OAR03853.1"/>
    <property type="molecule type" value="Genomic_DNA"/>
</dbReference>
<sequence length="160" mass="17203">MLGKRAEGWLRPSLRELIVGWNAAVGGLRPAYRIRRWEGLGTPEGDVLLFPDEAPPGTLLWGRLGGPERFDGGLWAAVLVWPEPNGLEAVVAAAAFLRALAPRASHPAVPALLRALGYPRPDRPRAVVLPGVTLRAAPVGGAAWALSAAYRAWEKIHFVI</sequence>
<organism evidence="1 2">
    <name type="scientific">Hydrogenibacillus schlegelii</name>
    <name type="common">Bacillus schlegelii</name>
    <dbReference type="NCBI Taxonomy" id="1484"/>
    <lineage>
        <taxon>Bacteria</taxon>
        <taxon>Bacillati</taxon>
        <taxon>Bacillota</taxon>
        <taxon>Bacilli</taxon>
        <taxon>Bacillales</taxon>
        <taxon>Bacillales Family X. Incertae Sedis</taxon>
        <taxon>Hydrogenibacillus</taxon>
    </lineage>
</organism>
<name>A0A132MH68_HYDSH</name>
<keyword evidence="2" id="KW-1185">Reference proteome</keyword>
<dbReference type="RefSeq" id="WP_066202096.1">
    <property type="nucleotide sequence ID" value="NZ_CBCSAS010000001.1"/>
</dbReference>
<accession>A0A132MH68</accession>
<protein>
    <submittedName>
        <fullName evidence="1">Uncharacterized protein</fullName>
    </submittedName>
</protein>
<proteinExistence type="predicted"/>
<evidence type="ECO:0000313" key="1">
    <source>
        <dbReference type="EMBL" id="OAR03853.1"/>
    </source>
</evidence>
<dbReference type="Proteomes" id="UP000243024">
    <property type="component" value="Unassembled WGS sequence"/>
</dbReference>
<evidence type="ECO:0000313" key="2">
    <source>
        <dbReference type="Proteomes" id="UP000243024"/>
    </source>
</evidence>
<reference evidence="1 2" key="1">
    <citation type="submission" date="2015-09" db="EMBL/GenBank/DDBJ databases">
        <title>Draft genome sequence of Hydrogenibacillus schlegelii DSM 2000.</title>
        <authorList>
            <person name="Hemp J."/>
        </authorList>
    </citation>
    <scope>NUCLEOTIDE SEQUENCE [LARGE SCALE GENOMIC DNA]</scope>
    <source>
        <strain evidence="1 2">MA 48</strain>
    </source>
</reference>